<feature type="signal peptide" evidence="2">
    <location>
        <begin position="1"/>
        <end position="19"/>
    </location>
</feature>
<accession>A0A6L5YVX6</accession>
<gene>
    <name evidence="3" type="ORF">GE300_00030</name>
</gene>
<feature type="compositionally biased region" description="Basic and acidic residues" evidence="1">
    <location>
        <begin position="34"/>
        <end position="45"/>
    </location>
</feature>
<evidence type="ECO:0000256" key="1">
    <source>
        <dbReference type="SAM" id="MobiDB-lite"/>
    </source>
</evidence>
<dbReference type="AlphaFoldDB" id="A0A6L5YVX6"/>
<keyword evidence="2" id="KW-0732">Signal</keyword>
<organism evidence="3 4">
    <name type="scientific">Halovulum marinum</name>
    <dbReference type="NCBI Taxonomy" id="2662447"/>
    <lineage>
        <taxon>Bacteria</taxon>
        <taxon>Pseudomonadati</taxon>
        <taxon>Pseudomonadota</taxon>
        <taxon>Alphaproteobacteria</taxon>
        <taxon>Rhodobacterales</taxon>
        <taxon>Paracoccaceae</taxon>
        <taxon>Halovulum</taxon>
    </lineage>
</organism>
<comment type="caution">
    <text evidence="3">The sequence shown here is derived from an EMBL/GenBank/DDBJ whole genome shotgun (WGS) entry which is preliminary data.</text>
</comment>
<protein>
    <submittedName>
        <fullName evidence="3">Uncharacterized protein</fullName>
    </submittedName>
</protein>
<proteinExistence type="predicted"/>
<reference evidence="3 4" key="1">
    <citation type="submission" date="2019-10" db="EMBL/GenBank/DDBJ databases">
        <title>Cognatihalovulum marinum gen. nov. sp. nov., a new member of the family Rhodobacteraceae isolated from deep seawater of the Northwest Indian Ocean.</title>
        <authorList>
            <person name="Ruan C."/>
            <person name="Wang J."/>
            <person name="Zheng X."/>
            <person name="Song L."/>
            <person name="Zhu Y."/>
            <person name="Huang Y."/>
            <person name="Lu Z."/>
            <person name="Du W."/>
            <person name="Huang L."/>
            <person name="Dai X."/>
        </authorList>
    </citation>
    <scope>NUCLEOTIDE SEQUENCE [LARGE SCALE GENOMIC DNA]</scope>
    <source>
        <strain evidence="3 4">2CG4</strain>
    </source>
</reference>
<feature type="chain" id="PRO_5026704470" evidence="2">
    <location>
        <begin position="20"/>
        <end position="84"/>
    </location>
</feature>
<feature type="region of interest" description="Disordered" evidence="1">
    <location>
        <begin position="22"/>
        <end position="84"/>
    </location>
</feature>
<dbReference type="RefSeq" id="WP_154443677.1">
    <property type="nucleotide sequence ID" value="NZ_WIND01000001.1"/>
</dbReference>
<evidence type="ECO:0000313" key="3">
    <source>
        <dbReference type="EMBL" id="MSU88002.1"/>
    </source>
</evidence>
<name>A0A6L5YVX6_9RHOB</name>
<dbReference type="EMBL" id="WIND01000001">
    <property type="protein sequence ID" value="MSU88002.1"/>
    <property type="molecule type" value="Genomic_DNA"/>
</dbReference>
<sequence length="84" mass="8625">MRVFVPAIILLVAAAPALAGHASGDAPGIAAMDGADRHGDGRTNGEDYAPGKSAQEPDPTSIDRNEDGRKNGKDYAPGQIRNGN</sequence>
<feature type="compositionally biased region" description="Basic and acidic residues" evidence="1">
    <location>
        <begin position="61"/>
        <end position="73"/>
    </location>
</feature>
<dbReference type="Proteomes" id="UP000474957">
    <property type="component" value="Unassembled WGS sequence"/>
</dbReference>
<evidence type="ECO:0000256" key="2">
    <source>
        <dbReference type="SAM" id="SignalP"/>
    </source>
</evidence>
<evidence type="ECO:0000313" key="4">
    <source>
        <dbReference type="Proteomes" id="UP000474957"/>
    </source>
</evidence>
<keyword evidence="4" id="KW-1185">Reference proteome</keyword>